<evidence type="ECO:0000313" key="2">
    <source>
        <dbReference type="Proteomes" id="UP000178636"/>
    </source>
</evidence>
<comment type="caution">
    <text evidence="1">The sequence shown here is derived from an EMBL/GenBank/DDBJ whole genome shotgun (WGS) entry which is preliminary data.</text>
</comment>
<protein>
    <submittedName>
        <fullName evidence="1">Uncharacterized protein</fullName>
    </submittedName>
</protein>
<proteinExistence type="predicted"/>
<dbReference type="STRING" id="1798664.A3C93_01140"/>
<sequence>MRTVVLYNIVVEDYTLTVLSNDSRITEISRTLGGSLRGRNSTWIYIVASLLINLGELEWPAEYLV</sequence>
<accession>A0A1G2DD94</accession>
<gene>
    <name evidence="1" type="ORF">A3C93_01140</name>
</gene>
<dbReference type="Proteomes" id="UP000178636">
    <property type="component" value="Unassembled WGS sequence"/>
</dbReference>
<reference evidence="1 2" key="1">
    <citation type="journal article" date="2016" name="Nat. Commun.">
        <title>Thousands of microbial genomes shed light on interconnected biogeochemical processes in an aquifer system.</title>
        <authorList>
            <person name="Anantharaman K."/>
            <person name="Brown C.T."/>
            <person name="Hug L.A."/>
            <person name="Sharon I."/>
            <person name="Castelle C.J."/>
            <person name="Probst A.J."/>
            <person name="Thomas B.C."/>
            <person name="Singh A."/>
            <person name="Wilkins M.J."/>
            <person name="Karaoz U."/>
            <person name="Brodie E.L."/>
            <person name="Williams K.H."/>
            <person name="Hubbard S.S."/>
            <person name="Banfield J.F."/>
        </authorList>
    </citation>
    <scope>NUCLEOTIDE SEQUENCE [LARGE SCALE GENOMIC DNA]</scope>
</reference>
<organism evidence="1 2">
    <name type="scientific">Candidatus Lloydbacteria bacterium RIFCSPHIGHO2_02_FULL_54_17</name>
    <dbReference type="NCBI Taxonomy" id="1798664"/>
    <lineage>
        <taxon>Bacteria</taxon>
        <taxon>Candidatus Lloydiibacteriota</taxon>
    </lineage>
</organism>
<dbReference type="AlphaFoldDB" id="A0A1G2DD94"/>
<dbReference type="EMBL" id="MHLO01000033">
    <property type="protein sequence ID" value="OGZ11503.1"/>
    <property type="molecule type" value="Genomic_DNA"/>
</dbReference>
<name>A0A1G2DD94_9BACT</name>
<evidence type="ECO:0000313" key="1">
    <source>
        <dbReference type="EMBL" id="OGZ11503.1"/>
    </source>
</evidence>